<accession>A0A642V050</accession>
<keyword evidence="9" id="KW-1185">Reference proteome</keyword>
<keyword evidence="7" id="KW-0539">Nucleus</keyword>
<dbReference type="PANTHER" id="PTHR31845:SF34">
    <property type="entry name" value="TRANSCRIPTIONAL ACTIVATOR OF PROTEASES PRTT"/>
    <property type="match status" value="1"/>
</dbReference>
<dbReference type="GO" id="GO:0000981">
    <property type="term" value="F:DNA-binding transcription factor activity, RNA polymerase II-specific"/>
    <property type="evidence" value="ECO:0007669"/>
    <property type="project" value="TreeGrafter"/>
</dbReference>
<comment type="caution">
    <text evidence="8">The sequence shown here is derived from an EMBL/GenBank/DDBJ whole genome shotgun (WGS) entry which is preliminary data.</text>
</comment>
<dbReference type="EMBL" id="SWFT01000050">
    <property type="protein sequence ID" value="KAA8905178.1"/>
    <property type="molecule type" value="Genomic_DNA"/>
</dbReference>
<keyword evidence="3" id="KW-0862">Zinc</keyword>
<dbReference type="GO" id="GO:0046872">
    <property type="term" value="F:metal ion binding"/>
    <property type="evidence" value="ECO:0007669"/>
    <property type="project" value="UniProtKB-KW"/>
</dbReference>
<evidence type="ECO:0000313" key="8">
    <source>
        <dbReference type="EMBL" id="KAA8905178.1"/>
    </source>
</evidence>
<proteinExistence type="predicted"/>
<dbReference type="PANTHER" id="PTHR31845">
    <property type="entry name" value="FINGER DOMAIN PROTEIN, PUTATIVE-RELATED"/>
    <property type="match status" value="1"/>
</dbReference>
<evidence type="ECO:0000256" key="7">
    <source>
        <dbReference type="ARBA" id="ARBA00023242"/>
    </source>
</evidence>
<sequence>MVSGIEVSQVFDDLPEIDDAEALKLIGVFSRNNYPRWVSLETVPGADGNDGAGAMLSALKSGSTLLLYTCLVLPMRYLVNETNHDTYQKVGERLVEELRNALSQPSWRASTLGTLQALTLLSIYSVSLSTTLSRLGVGDDVHNTLDPWYLSGIGLAGLMSAASMALHSFGDQPQAGRSPFSQAFDVENEGITHLRVYNHLCLIHLASCILSGRPGMVDFRRLIPRCRDTLSLPGVNNFDGRMISEIEILAIAYHYLQGPEGQDYPSHKVNEWHGSWSHLFSLQQLEFVQPTFHFCHVVMKLKAENYDVTSELFAVDKLGYMLSRLAGERRQEVLTHAQQALSMVNTVSDDYFAHLSDQIQFFFFFCAWIVVEMGASAAADVVKLRALIARVAVDGDILQRYGEILASHSG</sequence>
<dbReference type="GO" id="GO:0000976">
    <property type="term" value="F:transcription cis-regulatory region binding"/>
    <property type="evidence" value="ECO:0007669"/>
    <property type="project" value="TreeGrafter"/>
</dbReference>
<dbReference type="RefSeq" id="XP_034013564.1">
    <property type="nucleotide sequence ID" value="XM_034154168.1"/>
</dbReference>
<gene>
    <name evidence="8" type="ORF">DIURU_001606</name>
</gene>
<dbReference type="AlphaFoldDB" id="A0A642V050"/>
<evidence type="ECO:0000256" key="4">
    <source>
        <dbReference type="ARBA" id="ARBA00023015"/>
    </source>
</evidence>
<keyword evidence="6" id="KW-0804">Transcription</keyword>
<dbReference type="GO" id="GO:0005634">
    <property type="term" value="C:nucleus"/>
    <property type="evidence" value="ECO:0007669"/>
    <property type="project" value="UniProtKB-SubCell"/>
</dbReference>
<dbReference type="Proteomes" id="UP000449547">
    <property type="component" value="Unassembled WGS sequence"/>
</dbReference>
<dbReference type="InterPro" id="IPR051089">
    <property type="entry name" value="prtT"/>
</dbReference>
<evidence type="ECO:0000256" key="6">
    <source>
        <dbReference type="ARBA" id="ARBA00023163"/>
    </source>
</evidence>
<keyword evidence="2" id="KW-0479">Metal-binding</keyword>
<name>A0A642V050_DIURU</name>
<dbReference type="GeneID" id="54780259"/>
<evidence type="ECO:0000256" key="5">
    <source>
        <dbReference type="ARBA" id="ARBA00023125"/>
    </source>
</evidence>
<dbReference type="VEuPathDB" id="FungiDB:DIURU_001606"/>
<reference evidence="8 9" key="1">
    <citation type="submission" date="2019-07" db="EMBL/GenBank/DDBJ databases">
        <title>Genome assembly of two rare yeast pathogens: Diutina rugosa and Trichomonascus ciferrii.</title>
        <authorList>
            <person name="Mixao V."/>
            <person name="Saus E."/>
            <person name="Hansen A."/>
            <person name="Lass-Flor C."/>
            <person name="Gabaldon T."/>
        </authorList>
    </citation>
    <scope>NUCLEOTIDE SEQUENCE [LARGE SCALE GENOMIC DNA]</scope>
    <source>
        <strain evidence="8 9">CBS 613</strain>
    </source>
</reference>
<evidence type="ECO:0008006" key="10">
    <source>
        <dbReference type="Google" id="ProtNLM"/>
    </source>
</evidence>
<dbReference type="CDD" id="cd12148">
    <property type="entry name" value="fungal_TF_MHR"/>
    <property type="match status" value="1"/>
</dbReference>
<protein>
    <recommendedName>
        <fullName evidence="10">Transcription factor domain-containing protein</fullName>
    </recommendedName>
</protein>
<organism evidence="8 9">
    <name type="scientific">Diutina rugosa</name>
    <name type="common">Yeast</name>
    <name type="synonym">Candida rugosa</name>
    <dbReference type="NCBI Taxonomy" id="5481"/>
    <lineage>
        <taxon>Eukaryota</taxon>
        <taxon>Fungi</taxon>
        <taxon>Dikarya</taxon>
        <taxon>Ascomycota</taxon>
        <taxon>Saccharomycotina</taxon>
        <taxon>Pichiomycetes</taxon>
        <taxon>Debaryomycetaceae</taxon>
        <taxon>Diutina</taxon>
    </lineage>
</organism>
<dbReference type="OrthoDB" id="2595934at2759"/>
<comment type="subcellular location">
    <subcellularLocation>
        <location evidence="1">Nucleus</location>
    </subcellularLocation>
</comment>
<evidence type="ECO:0000256" key="2">
    <source>
        <dbReference type="ARBA" id="ARBA00022723"/>
    </source>
</evidence>
<evidence type="ECO:0000313" key="9">
    <source>
        <dbReference type="Proteomes" id="UP000449547"/>
    </source>
</evidence>
<evidence type="ECO:0000256" key="3">
    <source>
        <dbReference type="ARBA" id="ARBA00022833"/>
    </source>
</evidence>
<keyword evidence="4" id="KW-0805">Transcription regulation</keyword>
<keyword evidence="5" id="KW-0238">DNA-binding</keyword>
<evidence type="ECO:0000256" key="1">
    <source>
        <dbReference type="ARBA" id="ARBA00004123"/>
    </source>
</evidence>